<proteinExistence type="inferred from homology"/>
<dbReference type="InterPro" id="IPR000055">
    <property type="entry name" value="Restrct_endonuc_typeI_TRD"/>
</dbReference>
<evidence type="ECO:0000256" key="4">
    <source>
        <dbReference type="SAM" id="Coils"/>
    </source>
</evidence>
<accession>A7BAP3</accession>
<dbReference type="HOGENOM" id="CLU_021095_1_2_11"/>
<keyword evidence="2" id="KW-0680">Restriction system</keyword>
<comment type="caution">
    <text evidence="6">The sequence shown here is derived from an EMBL/GenBank/DDBJ whole genome shotgun (WGS) entry which is preliminary data.</text>
</comment>
<sequence>MEQMTVSQQYGVIPQSEYVKKTGSHVVVVEKDFTILKAVYPGDFVIHMRSFQGGLELSEVKGCTSSAYVMLIPGPQIHSARYYRWVFKCDGYINELRSTSNLVRDGQAMRWANFIQVPIPFPPPEVQDSIAKYLDRETERIEELKDSIRAQIDALDSYKRSVILDAVTKGLDPNRDMVDSKIDWIDRLPRNWNVAPLRHFFHEHKAKNLFRQETNLLSLSYGRIIRKDIGTVDGLLPSNFNGYNIVGPGDIVLRLTDLQNDQKSLRTGLVNERGIVTSAYIALRKHRELDSTYFHYLFHTYDICRVFYNMGSGVRQGLTFSELSRLPLVAPPLDEQRRIGRFLNEEITKIDEVQRKKRKQLDLLDAYKKSLIYEVVTGKREVPVR</sequence>
<dbReference type="Gene3D" id="1.10.287.1120">
    <property type="entry name" value="Bipartite methylase S protein"/>
    <property type="match status" value="1"/>
</dbReference>
<evidence type="ECO:0000259" key="5">
    <source>
        <dbReference type="Pfam" id="PF01420"/>
    </source>
</evidence>
<dbReference type="Pfam" id="PF01420">
    <property type="entry name" value="Methylase_S"/>
    <property type="match status" value="1"/>
</dbReference>
<evidence type="ECO:0000256" key="1">
    <source>
        <dbReference type="ARBA" id="ARBA00010923"/>
    </source>
</evidence>
<dbReference type="EMBL" id="AAYI02000004">
    <property type="protein sequence ID" value="EDN80267.1"/>
    <property type="molecule type" value="Genomic_DNA"/>
</dbReference>
<dbReference type="PANTHER" id="PTHR30408">
    <property type="entry name" value="TYPE-1 RESTRICTION ENZYME ECOKI SPECIFICITY PROTEIN"/>
    <property type="match status" value="1"/>
</dbReference>
<reference evidence="6" key="2">
    <citation type="submission" date="2015-05" db="EMBL/GenBank/DDBJ databases">
        <title>Draft genome sequence of Actinomyces odontolyticus (ATCC 17982).</title>
        <authorList>
            <person name="Sudarsanam P."/>
            <person name="Ley R."/>
            <person name="Guruge J."/>
            <person name="Turnbaugh P.J."/>
            <person name="Mahowald M."/>
            <person name="Liep D."/>
            <person name="Gordon J."/>
        </authorList>
    </citation>
    <scope>NUCLEOTIDE SEQUENCE</scope>
    <source>
        <strain evidence="6">ATCC 17982</strain>
    </source>
</reference>
<dbReference type="CDD" id="cd16961">
    <property type="entry name" value="RMtype1_S_TRD-CR_like"/>
    <property type="match status" value="1"/>
</dbReference>
<protein>
    <recommendedName>
        <fullName evidence="5">Type I restriction modification DNA specificity domain-containing protein</fullName>
    </recommendedName>
</protein>
<feature type="domain" description="Type I restriction modification DNA specificity" evidence="5">
    <location>
        <begin position="281"/>
        <end position="360"/>
    </location>
</feature>
<evidence type="ECO:0000256" key="3">
    <source>
        <dbReference type="ARBA" id="ARBA00023125"/>
    </source>
</evidence>
<feature type="coiled-coil region" evidence="4">
    <location>
        <begin position="134"/>
        <end position="161"/>
    </location>
</feature>
<comment type="similarity">
    <text evidence="1">Belongs to the type-I restriction system S methylase family.</text>
</comment>
<evidence type="ECO:0000313" key="6">
    <source>
        <dbReference type="EMBL" id="EDN80267.1"/>
    </source>
</evidence>
<evidence type="ECO:0000313" key="7">
    <source>
        <dbReference type="Proteomes" id="UP000003553"/>
    </source>
</evidence>
<dbReference type="Gene3D" id="3.90.220.20">
    <property type="entry name" value="DNA methylase specificity domains"/>
    <property type="match status" value="2"/>
</dbReference>
<dbReference type="GO" id="GO:0003677">
    <property type="term" value="F:DNA binding"/>
    <property type="evidence" value="ECO:0007669"/>
    <property type="project" value="UniProtKB-KW"/>
</dbReference>
<keyword evidence="7" id="KW-1185">Reference proteome</keyword>
<gene>
    <name evidence="6" type="ORF">ACTODO_00707</name>
</gene>
<evidence type="ECO:0000256" key="2">
    <source>
        <dbReference type="ARBA" id="ARBA00022747"/>
    </source>
</evidence>
<dbReference type="SUPFAM" id="SSF116734">
    <property type="entry name" value="DNA methylase specificity domain"/>
    <property type="match status" value="2"/>
</dbReference>
<dbReference type="eggNOG" id="COG0732">
    <property type="taxonomic scope" value="Bacteria"/>
</dbReference>
<dbReference type="InterPro" id="IPR044946">
    <property type="entry name" value="Restrct_endonuc_typeI_TRD_sf"/>
</dbReference>
<dbReference type="AlphaFoldDB" id="A7BAP3"/>
<name>A7BAP3_9ACTO</name>
<reference evidence="6" key="1">
    <citation type="submission" date="2007-04" db="EMBL/GenBank/DDBJ databases">
        <authorList>
            <person name="Fulton L."/>
            <person name="Clifton S."/>
            <person name="Fulton B."/>
            <person name="Xu J."/>
            <person name="Minx P."/>
            <person name="Pepin K.H."/>
            <person name="Johnson M."/>
            <person name="Thiruvilangam P."/>
            <person name="Bhonagiri V."/>
            <person name="Nash W.E."/>
            <person name="Mardis E.R."/>
            <person name="Wilson R.K."/>
        </authorList>
    </citation>
    <scope>NUCLEOTIDE SEQUENCE [LARGE SCALE GENOMIC DNA]</scope>
    <source>
        <strain evidence="6">ATCC 17982</strain>
    </source>
</reference>
<keyword evidence="3" id="KW-0238">DNA-binding</keyword>
<keyword evidence="4" id="KW-0175">Coiled coil</keyword>
<dbReference type="REBASE" id="29748">
    <property type="entry name" value="S.Aod17982ORF708P"/>
</dbReference>
<organism evidence="6 7">
    <name type="scientific">Schaalia dentiphila ATCC 17982</name>
    <dbReference type="NCBI Taxonomy" id="411466"/>
    <lineage>
        <taxon>Bacteria</taxon>
        <taxon>Bacillati</taxon>
        <taxon>Actinomycetota</taxon>
        <taxon>Actinomycetes</taxon>
        <taxon>Actinomycetales</taxon>
        <taxon>Actinomycetaceae</taxon>
        <taxon>Schaalia</taxon>
        <taxon>Schaalia dentiphila</taxon>
    </lineage>
</organism>
<dbReference type="Proteomes" id="UP000003553">
    <property type="component" value="Unassembled WGS sequence"/>
</dbReference>
<dbReference type="PANTHER" id="PTHR30408:SF12">
    <property type="entry name" value="TYPE I RESTRICTION ENZYME MJAVIII SPECIFICITY SUBUNIT"/>
    <property type="match status" value="1"/>
</dbReference>
<dbReference type="GO" id="GO:0009307">
    <property type="term" value="P:DNA restriction-modification system"/>
    <property type="evidence" value="ECO:0007669"/>
    <property type="project" value="UniProtKB-KW"/>
</dbReference>
<dbReference type="InterPro" id="IPR052021">
    <property type="entry name" value="Type-I_RS_S_subunit"/>
</dbReference>